<dbReference type="InterPro" id="IPR024607">
    <property type="entry name" value="Sulfatase_CS"/>
</dbReference>
<keyword evidence="2" id="KW-0479">Metal-binding</keyword>
<evidence type="ECO:0000259" key="5">
    <source>
        <dbReference type="Pfam" id="PF00884"/>
    </source>
</evidence>
<dbReference type="Gene3D" id="3.40.720.10">
    <property type="entry name" value="Alkaline Phosphatase, subunit A"/>
    <property type="match status" value="1"/>
</dbReference>
<comment type="similarity">
    <text evidence="1">Belongs to the sulfatase family.</text>
</comment>
<dbReference type="InterPro" id="IPR017850">
    <property type="entry name" value="Alkaline_phosphatase_core_sf"/>
</dbReference>
<dbReference type="SUPFAM" id="SSF53649">
    <property type="entry name" value="Alkaline phosphatase-like"/>
    <property type="match status" value="1"/>
</dbReference>
<dbReference type="InterPro" id="IPR000917">
    <property type="entry name" value="Sulfatase_N"/>
</dbReference>
<dbReference type="PANTHER" id="PTHR42693:SF53">
    <property type="entry name" value="ENDO-4-O-SULFATASE"/>
    <property type="match status" value="1"/>
</dbReference>
<dbReference type="RefSeq" id="WP_092982886.1">
    <property type="nucleotide sequence ID" value="NZ_FOYQ01000002.1"/>
</dbReference>
<dbReference type="PANTHER" id="PTHR42693">
    <property type="entry name" value="ARYLSULFATASE FAMILY MEMBER"/>
    <property type="match status" value="1"/>
</dbReference>
<reference evidence="6 7" key="1">
    <citation type="submission" date="2016-10" db="EMBL/GenBank/DDBJ databases">
        <authorList>
            <person name="de Groot N.N."/>
        </authorList>
    </citation>
    <scope>NUCLEOTIDE SEQUENCE [LARGE SCALE GENOMIC DNA]</scope>
    <source>
        <strain evidence="6 7">DSM 21019</strain>
    </source>
</reference>
<organism evidence="6 7">
    <name type="scientific">Robiginitalea myxolifaciens</name>
    <dbReference type="NCBI Taxonomy" id="400055"/>
    <lineage>
        <taxon>Bacteria</taxon>
        <taxon>Pseudomonadati</taxon>
        <taxon>Bacteroidota</taxon>
        <taxon>Flavobacteriia</taxon>
        <taxon>Flavobacteriales</taxon>
        <taxon>Flavobacteriaceae</taxon>
        <taxon>Robiginitalea</taxon>
    </lineage>
</organism>
<dbReference type="STRING" id="400055.SAMN04490243_2495"/>
<keyword evidence="4" id="KW-0106">Calcium</keyword>
<dbReference type="GO" id="GO:0004065">
    <property type="term" value="F:arylsulfatase activity"/>
    <property type="evidence" value="ECO:0007669"/>
    <property type="project" value="TreeGrafter"/>
</dbReference>
<dbReference type="PROSITE" id="PS00523">
    <property type="entry name" value="SULFATASE_1"/>
    <property type="match status" value="1"/>
</dbReference>
<evidence type="ECO:0000256" key="4">
    <source>
        <dbReference type="ARBA" id="ARBA00022837"/>
    </source>
</evidence>
<dbReference type="AlphaFoldDB" id="A0A1I6HAR5"/>
<sequence>MRPIYYLGLLLLWLTACQGHKTESSSTTSDDRPPNVIVILTDDQGWGDLSFNGNRNFETPNLDRLARESIVFDNFYVQPVCSPTRAELLTGRYFTSLGVFDTSAGGERMDSEVPTIADYFNNAGYATAAFGKWHNGMQAPYHPNARGFEEFYGFASGHWGNYFSPILEHNGEVVRGEGYLADDLTTHAISYIENHQEEPFLLYLALNTPHSPMQVPDSYWEKFRDRELRQRYAGDEPEDENFTRAALAMVSNIDDNVGRVVAQLETLELAENTIVVYLSDNGPNGWRYNGGMRGKKGSTDEGGVRSPCFIRWKGNLPAGKRLDHIASALDLFPTLANLTGLDTGRLSELDGRNIAPLLHGESQDWQDHLIFNHWNGKTSIRSQDFRLDEQGRLYEIRSDRGQLTKVNTRYPEIEAQLQAARDLWTENTLGQGVKDRPYTLGHPDYSFTHLPARDGSGFGAISRSNKYPNDSFFMGWAGLGDSIVWDVNVLEEGDFEVDLYATVKPDDVGAVIQLTHGENQVSAVLDTPHDPPLQGMNRDRVPRIESYTKEFKAFQLGTIHLEAGRDSMVLKALEVPGKGVADVRLLVFRRK</sequence>
<feature type="domain" description="Sulfatase N-terminal" evidence="5">
    <location>
        <begin position="34"/>
        <end position="340"/>
    </location>
</feature>
<dbReference type="EMBL" id="FOYQ01000002">
    <property type="protein sequence ID" value="SFR51586.1"/>
    <property type="molecule type" value="Genomic_DNA"/>
</dbReference>
<gene>
    <name evidence="6" type="ORF">SAMN04490243_2495</name>
</gene>
<accession>A0A1I6HAR5</accession>
<evidence type="ECO:0000313" key="7">
    <source>
        <dbReference type="Proteomes" id="UP000199534"/>
    </source>
</evidence>
<protein>
    <submittedName>
        <fullName evidence="6">Arylsulfatase A</fullName>
    </submittedName>
</protein>
<evidence type="ECO:0000313" key="6">
    <source>
        <dbReference type="EMBL" id="SFR51586.1"/>
    </source>
</evidence>
<dbReference type="PROSITE" id="PS51257">
    <property type="entry name" value="PROKAR_LIPOPROTEIN"/>
    <property type="match status" value="1"/>
</dbReference>
<dbReference type="Pfam" id="PF00884">
    <property type="entry name" value="Sulfatase"/>
    <property type="match status" value="1"/>
</dbReference>
<dbReference type="GO" id="GO:0046872">
    <property type="term" value="F:metal ion binding"/>
    <property type="evidence" value="ECO:0007669"/>
    <property type="project" value="UniProtKB-KW"/>
</dbReference>
<evidence type="ECO:0000256" key="1">
    <source>
        <dbReference type="ARBA" id="ARBA00008779"/>
    </source>
</evidence>
<dbReference type="CDD" id="cd16146">
    <property type="entry name" value="ARS_like"/>
    <property type="match status" value="1"/>
</dbReference>
<dbReference type="OrthoDB" id="756520at2"/>
<evidence type="ECO:0000256" key="3">
    <source>
        <dbReference type="ARBA" id="ARBA00022801"/>
    </source>
</evidence>
<proteinExistence type="inferred from homology"/>
<dbReference type="Proteomes" id="UP000199534">
    <property type="component" value="Unassembled WGS sequence"/>
</dbReference>
<keyword evidence="3" id="KW-0378">Hydrolase</keyword>
<keyword evidence="7" id="KW-1185">Reference proteome</keyword>
<name>A0A1I6HAR5_9FLAO</name>
<dbReference type="InterPro" id="IPR050738">
    <property type="entry name" value="Sulfatase"/>
</dbReference>
<evidence type="ECO:0000256" key="2">
    <source>
        <dbReference type="ARBA" id="ARBA00022723"/>
    </source>
</evidence>